<evidence type="ECO:0000313" key="7">
    <source>
        <dbReference type="Proteomes" id="UP001620626"/>
    </source>
</evidence>
<dbReference type="InterPro" id="IPR022894">
    <property type="entry name" value="Oligoribonuclease"/>
</dbReference>
<dbReference type="SMART" id="SM00479">
    <property type="entry name" value="EXOIII"/>
    <property type="match status" value="1"/>
</dbReference>
<evidence type="ECO:0000256" key="1">
    <source>
        <dbReference type="ARBA" id="ARBA00009921"/>
    </source>
</evidence>
<dbReference type="PANTHER" id="PTHR11046">
    <property type="entry name" value="OLIGORIBONUCLEASE, MITOCHONDRIAL"/>
    <property type="match status" value="1"/>
</dbReference>
<protein>
    <recommendedName>
        <fullName evidence="5">Exonuclease domain-containing protein</fullName>
    </recommendedName>
</protein>
<comment type="caution">
    <text evidence="6">The sequence shown here is derived from an EMBL/GenBank/DDBJ whole genome shotgun (WGS) entry which is preliminary data.</text>
</comment>
<evidence type="ECO:0000256" key="3">
    <source>
        <dbReference type="ARBA" id="ARBA00022801"/>
    </source>
</evidence>
<feature type="domain" description="Exonuclease" evidence="5">
    <location>
        <begin position="26"/>
        <end position="178"/>
    </location>
</feature>
<keyword evidence="2" id="KW-0540">Nuclease</keyword>
<dbReference type="SUPFAM" id="SSF53098">
    <property type="entry name" value="Ribonuclease H-like"/>
    <property type="match status" value="1"/>
</dbReference>
<dbReference type="InterPro" id="IPR013520">
    <property type="entry name" value="Ribonucl_H"/>
</dbReference>
<dbReference type="CDD" id="cd06135">
    <property type="entry name" value="Orn"/>
    <property type="match status" value="1"/>
</dbReference>
<gene>
    <name evidence="6" type="ORF">niasHT_006730</name>
</gene>
<dbReference type="InterPro" id="IPR012337">
    <property type="entry name" value="RNaseH-like_sf"/>
</dbReference>
<dbReference type="GO" id="GO:0004527">
    <property type="term" value="F:exonuclease activity"/>
    <property type="evidence" value="ECO:0007669"/>
    <property type="project" value="UniProtKB-KW"/>
</dbReference>
<reference evidence="6 7" key="1">
    <citation type="submission" date="2024-10" db="EMBL/GenBank/DDBJ databases">
        <authorList>
            <person name="Kim D."/>
        </authorList>
    </citation>
    <scope>NUCLEOTIDE SEQUENCE [LARGE SCALE GENOMIC DNA]</scope>
    <source>
        <strain evidence="6">BH-2024</strain>
    </source>
</reference>
<dbReference type="AlphaFoldDB" id="A0ABD2LWQ5"/>
<evidence type="ECO:0000256" key="4">
    <source>
        <dbReference type="ARBA" id="ARBA00022839"/>
    </source>
</evidence>
<accession>A0ABD2LWQ5</accession>
<dbReference type="PANTHER" id="PTHR11046:SF0">
    <property type="entry name" value="OLIGORIBONUCLEASE, MITOCHONDRIAL"/>
    <property type="match status" value="1"/>
</dbReference>
<organism evidence="6 7">
    <name type="scientific">Heterodera trifolii</name>
    <dbReference type="NCBI Taxonomy" id="157864"/>
    <lineage>
        <taxon>Eukaryota</taxon>
        <taxon>Metazoa</taxon>
        <taxon>Ecdysozoa</taxon>
        <taxon>Nematoda</taxon>
        <taxon>Chromadorea</taxon>
        <taxon>Rhabditida</taxon>
        <taxon>Tylenchina</taxon>
        <taxon>Tylenchomorpha</taxon>
        <taxon>Tylenchoidea</taxon>
        <taxon>Heteroderidae</taxon>
        <taxon>Heteroderinae</taxon>
        <taxon>Heterodera</taxon>
    </lineage>
</organism>
<dbReference type="NCBIfam" id="NF003765">
    <property type="entry name" value="PRK05359.1"/>
    <property type="match status" value="1"/>
</dbReference>
<dbReference type="Pfam" id="PF00929">
    <property type="entry name" value="RNase_T"/>
    <property type="match status" value="1"/>
</dbReference>
<dbReference type="Proteomes" id="UP001620626">
    <property type="component" value="Unassembled WGS sequence"/>
</dbReference>
<keyword evidence="3" id="KW-0378">Hydrolase</keyword>
<proteinExistence type="inferred from homology"/>
<sequence length="179" mass="20796">MWQLISERGVRLGQGISRDSIGWGKVTRPENSPVAEFGPVAIRQPPEVIEGMTDWCKETFSKNGLIERIKASDKGERETEKMVLDFLREHTPPGECLLAGSSVHQDQVFLRKYMPELCTHLHPYRIIDVTTVKELAKRWYEHTEGWKKLPPKKEIHLALDDIRESINILKYCREHFFAK</sequence>
<evidence type="ECO:0000259" key="5">
    <source>
        <dbReference type="SMART" id="SM00479"/>
    </source>
</evidence>
<evidence type="ECO:0000256" key="2">
    <source>
        <dbReference type="ARBA" id="ARBA00022722"/>
    </source>
</evidence>
<comment type="similarity">
    <text evidence="1">Belongs to the oligoribonuclease family.</text>
</comment>
<name>A0ABD2LWQ5_9BILA</name>
<dbReference type="Gene3D" id="3.30.420.10">
    <property type="entry name" value="Ribonuclease H-like superfamily/Ribonuclease H"/>
    <property type="match status" value="1"/>
</dbReference>
<evidence type="ECO:0000313" key="6">
    <source>
        <dbReference type="EMBL" id="KAL3119644.1"/>
    </source>
</evidence>
<keyword evidence="4" id="KW-0269">Exonuclease</keyword>
<dbReference type="InterPro" id="IPR036397">
    <property type="entry name" value="RNaseH_sf"/>
</dbReference>
<dbReference type="EMBL" id="JBICBT010000240">
    <property type="protein sequence ID" value="KAL3119644.1"/>
    <property type="molecule type" value="Genomic_DNA"/>
</dbReference>
<keyword evidence="7" id="KW-1185">Reference proteome</keyword>